<dbReference type="RefSeq" id="WP_197914545.1">
    <property type="nucleotide sequence ID" value="NZ_CP065628.1"/>
</dbReference>
<keyword evidence="5" id="KW-1185">Reference proteome</keyword>
<dbReference type="CDD" id="cd02042">
    <property type="entry name" value="ParAB_family"/>
    <property type="match status" value="1"/>
</dbReference>
<evidence type="ECO:0000313" key="3">
    <source>
        <dbReference type="EMBL" id="QQB82367.1"/>
    </source>
</evidence>
<dbReference type="InterPro" id="IPR027417">
    <property type="entry name" value="P-loop_NTPase"/>
</dbReference>
<protein>
    <submittedName>
        <fullName evidence="2">AAA family ATPase</fullName>
    </submittedName>
</protein>
<dbReference type="SUPFAM" id="SSF52540">
    <property type="entry name" value="P-loop containing nucleoside triphosphate hydrolases"/>
    <property type="match status" value="1"/>
</dbReference>
<accession>A0AB37GA46</accession>
<dbReference type="EMBL" id="CP065628">
    <property type="protein sequence ID" value="QPR30531.1"/>
    <property type="molecule type" value="Genomic_DNA"/>
</dbReference>
<gene>
    <name evidence="2" type="ORF">I6G95_10070</name>
    <name evidence="3" type="ORF">I6H48_10630</name>
</gene>
<sequence>MKTIAFFNNKGGVGKTTLACNIAAKISDKGYKTLFVDLDPQCNSTQLVLGDGSDELFEGFFESKNGGTHHTIYHLLEDLIAGDVILSQDTKPLSPENEKFPNRFGFDIIAGNPNMAMLENHLSNWWAISNDVGNIRKTNWFKLVVENYSNDYDFLVVDMGPSLGALNRSVMLNIDYFISPIGADIFSVMALRNIDKWIQQWRGDYIDQLKRIKKDYPRITRYSINSAGDAPKFIGFTKQQYITKSKKGVRRPTIAYEKILEKIPAEIENTLKKYSPDTLSVEDLSLGDIPTLYSLVPLAQTANSPIEKLKSSDGLNGAQFGQQTAYVKLINAIVSQLLANVEVA</sequence>
<dbReference type="Gene3D" id="3.40.50.300">
    <property type="entry name" value="P-loop containing nucleotide triphosphate hydrolases"/>
    <property type="match status" value="1"/>
</dbReference>
<organism evidence="2 4">
    <name type="scientific">Corynebacterium amycolatum</name>
    <dbReference type="NCBI Taxonomy" id="43765"/>
    <lineage>
        <taxon>Bacteria</taxon>
        <taxon>Bacillati</taxon>
        <taxon>Actinomycetota</taxon>
        <taxon>Actinomycetes</taxon>
        <taxon>Mycobacteriales</taxon>
        <taxon>Corynebacteriaceae</taxon>
        <taxon>Corynebacterium</taxon>
    </lineage>
</organism>
<dbReference type="Proteomes" id="UP000595198">
    <property type="component" value="Chromosome"/>
</dbReference>
<dbReference type="AlphaFoldDB" id="A0AB37GA46"/>
<evidence type="ECO:0000313" key="4">
    <source>
        <dbReference type="Proteomes" id="UP000594774"/>
    </source>
</evidence>
<dbReference type="PANTHER" id="PTHR13696:SF52">
    <property type="entry name" value="PARA FAMILY PROTEIN CT_582"/>
    <property type="match status" value="1"/>
</dbReference>
<evidence type="ECO:0000313" key="5">
    <source>
        <dbReference type="Proteomes" id="UP000595198"/>
    </source>
</evidence>
<dbReference type="CDD" id="cd01983">
    <property type="entry name" value="SIMIBI"/>
    <property type="match status" value="1"/>
</dbReference>
<dbReference type="EMBL" id="CP066023">
    <property type="protein sequence ID" value="QQB82367.1"/>
    <property type="molecule type" value="Genomic_DNA"/>
</dbReference>
<reference evidence="4 5" key="1">
    <citation type="submission" date="2020-12" db="EMBL/GenBank/DDBJ databases">
        <title>FDA dAtabase for Regulatory Grade micrObial Sequences (FDA-ARGOS): Supporting development and validation of Infectious Disease Dx tests.</title>
        <authorList>
            <person name="Sproer C."/>
            <person name="Gronow S."/>
            <person name="Severitt S."/>
            <person name="Schroder I."/>
            <person name="Tallon L."/>
            <person name="Sadzewicz L."/>
            <person name="Zhao X."/>
            <person name="Boylan J."/>
            <person name="Ott S."/>
            <person name="Bowen H."/>
            <person name="Vavikolanu K."/>
            <person name="Mehta A."/>
            <person name="Aluvathingal J."/>
            <person name="Nadendla S."/>
            <person name="Lowell S."/>
            <person name="Myers T."/>
            <person name="Yan Y."/>
            <person name="Sichtig H."/>
        </authorList>
    </citation>
    <scope>NUCLEOTIDE SEQUENCE [LARGE SCALE GENOMIC DNA]</scope>
    <source>
        <strain evidence="2 4">FDAARGOS_938</strain>
        <strain evidence="3 5">FDAARGOS_991</strain>
    </source>
</reference>
<feature type="domain" description="AAA" evidence="1">
    <location>
        <begin position="1"/>
        <end position="203"/>
    </location>
</feature>
<proteinExistence type="predicted"/>
<evidence type="ECO:0000313" key="2">
    <source>
        <dbReference type="EMBL" id="QPR30531.1"/>
    </source>
</evidence>
<dbReference type="InterPro" id="IPR050678">
    <property type="entry name" value="DNA_Partitioning_ATPase"/>
</dbReference>
<evidence type="ECO:0000259" key="1">
    <source>
        <dbReference type="Pfam" id="PF13614"/>
    </source>
</evidence>
<dbReference type="Pfam" id="PF13614">
    <property type="entry name" value="AAA_31"/>
    <property type="match status" value="1"/>
</dbReference>
<dbReference type="InterPro" id="IPR025669">
    <property type="entry name" value="AAA_dom"/>
</dbReference>
<name>A0AB37GA46_CORAY</name>
<dbReference type="PANTHER" id="PTHR13696">
    <property type="entry name" value="P-LOOP CONTAINING NUCLEOSIDE TRIPHOSPHATE HYDROLASE"/>
    <property type="match status" value="1"/>
</dbReference>
<dbReference type="Proteomes" id="UP000594774">
    <property type="component" value="Chromosome"/>
</dbReference>